<dbReference type="InterPro" id="IPR003593">
    <property type="entry name" value="AAA+_ATPase"/>
</dbReference>
<dbReference type="KEGG" id="whr:OG579_03775"/>
<dbReference type="Proteomes" id="UP001432128">
    <property type="component" value="Chromosome"/>
</dbReference>
<feature type="domain" description="ABC transporter" evidence="5">
    <location>
        <begin position="49"/>
        <end position="295"/>
    </location>
</feature>
<name>A0AAU4K4D9_9NOCA</name>
<protein>
    <submittedName>
        <fullName evidence="6">ABC transporter ATP-binding protein</fullName>
    </submittedName>
</protein>
<evidence type="ECO:0000256" key="4">
    <source>
        <dbReference type="SAM" id="MobiDB-lite"/>
    </source>
</evidence>
<dbReference type="CDD" id="cd03219">
    <property type="entry name" value="ABC_Mj1267_LivG_branched"/>
    <property type="match status" value="1"/>
</dbReference>
<dbReference type="Pfam" id="PF00005">
    <property type="entry name" value="ABC_tran"/>
    <property type="match status" value="1"/>
</dbReference>
<dbReference type="Gene3D" id="3.40.50.300">
    <property type="entry name" value="P-loop containing nucleotide triphosphate hydrolases"/>
    <property type="match status" value="1"/>
</dbReference>
<evidence type="ECO:0000256" key="2">
    <source>
        <dbReference type="ARBA" id="ARBA00022741"/>
    </source>
</evidence>
<dbReference type="GO" id="GO:0005886">
    <property type="term" value="C:plasma membrane"/>
    <property type="evidence" value="ECO:0007669"/>
    <property type="project" value="TreeGrafter"/>
</dbReference>
<dbReference type="EMBL" id="CP108021">
    <property type="protein sequence ID" value="WUM20951.1"/>
    <property type="molecule type" value="Genomic_DNA"/>
</dbReference>
<dbReference type="PROSITE" id="PS00211">
    <property type="entry name" value="ABC_TRANSPORTER_1"/>
    <property type="match status" value="1"/>
</dbReference>
<reference evidence="6 7" key="1">
    <citation type="submission" date="2022-10" db="EMBL/GenBank/DDBJ databases">
        <title>The complete genomes of actinobacterial strains from the NBC collection.</title>
        <authorList>
            <person name="Joergensen T.S."/>
            <person name="Alvarez Arevalo M."/>
            <person name="Sterndorff E.B."/>
            <person name="Faurdal D."/>
            <person name="Vuksanovic O."/>
            <person name="Mourched A.-S."/>
            <person name="Charusanti P."/>
            <person name="Shaw S."/>
            <person name="Blin K."/>
            <person name="Weber T."/>
        </authorList>
    </citation>
    <scope>NUCLEOTIDE SEQUENCE [LARGE SCALE GENOMIC DNA]</scope>
    <source>
        <strain evidence="6 7">NBC_00319</strain>
    </source>
</reference>
<dbReference type="GO" id="GO:0005524">
    <property type="term" value="F:ATP binding"/>
    <property type="evidence" value="ECO:0007669"/>
    <property type="project" value="UniProtKB-KW"/>
</dbReference>
<dbReference type="InterPro" id="IPR051120">
    <property type="entry name" value="ABC_AA/LPS_Transport"/>
</dbReference>
<sequence>MPSDTPQTSTSRTSTIATPRLTALSAEERAQIFSTVDPLPGSAKPDAIITVDGITRKFGGLTAVDVAHLEIQRGAITGLIGPNGAGKTTFFNLITGFDKPNTGTWSLNGDPLGKLVPHQVSRRGMVRTFQLTRALAKLSVLDNVRLGGRHQRGEHFLAALAPWTWSKQEAEITERAHALLRRFRLEEKANDYAGSLSGGQRKLLEMARALMCDPEVVMLDEPMAGVNPALTQSLLEHIKSLREDGMTVVFVEHDMDVIRDISDWVVVMAQGTVIAESLPDRLGDNEAVVDAYLGGHHDQALEFDADGNPVGETAVLAHEVDEAIEETLQAGGDLSAPPPTVTSPRHDPTPHDDAEEKP</sequence>
<dbReference type="AlphaFoldDB" id="A0AAU4K4D9"/>
<feature type="compositionally biased region" description="Basic and acidic residues" evidence="4">
    <location>
        <begin position="344"/>
        <end position="358"/>
    </location>
</feature>
<gene>
    <name evidence="6" type="ORF">OG579_03775</name>
</gene>
<keyword evidence="3 6" id="KW-0067">ATP-binding</keyword>
<evidence type="ECO:0000313" key="7">
    <source>
        <dbReference type="Proteomes" id="UP001432128"/>
    </source>
</evidence>
<organism evidence="6 7">
    <name type="scientific">Williamsia herbipolensis</name>
    <dbReference type="NCBI Taxonomy" id="1603258"/>
    <lineage>
        <taxon>Bacteria</taxon>
        <taxon>Bacillati</taxon>
        <taxon>Actinomycetota</taxon>
        <taxon>Actinomycetes</taxon>
        <taxon>Mycobacteriales</taxon>
        <taxon>Nocardiaceae</taxon>
        <taxon>Williamsia</taxon>
    </lineage>
</organism>
<dbReference type="PANTHER" id="PTHR45772:SF9">
    <property type="entry name" value="CONSERVED COMPONENT OF ABC TRANSPORTER FOR NATURAL AMINO ACIDS"/>
    <property type="match status" value="1"/>
</dbReference>
<dbReference type="SUPFAM" id="SSF52540">
    <property type="entry name" value="P-loop containing nucleoside triphosphate hydrolases"/>
    <property type="match status" value="1"/>
</dbReference>
<keyword evidence="7" id="KW-1185">Reference proteome</keyword>
<dbReference type="RefSeq" id="WP_328858145.1">
    <property type="nucleotide sequence ID" value="NZ_CP108021.1"/>
</dbReference>
<dbReference type="PROSITE" id="PS50893">
    <property type="entry name" value="ABC_TRANSPORTER_2"/>
    <property type="match status" value="1"/>
</dbReference>
<evidence type="ECO:0000256" key="1">
    <source>
        <dbReference type="ARBA" id="ARBA00022448"/>
    </source>
</evidence>
<keyword evidence="1" id="KW-0813">Transport</keyword>
<dbReference type="InterPro" id="IPR017871">
    <property type="entry name" value="ABC_transporter-like_CS"/>
</dbReference>
<dbReference type="PANTHER" id="PTHR45772">
    <property type="entry name" value="CONSERVED COMPONENT OF ABC TRANSPORTER FOR NATURAL AMINO ACIDS-RELATED"/>
    <property type="match status" value="1"/>
</dbReference>
<proteinExistence type="predicted"/>
<evidence type="ECO:0000256" key="3">
    <source>
        <dbReference type="ARBA" id="ARBA00022840"/>
    </source>
</evidence>
<evidence type="ECO:0000313" key="6">
    <source>
        <dbReference type="EMBL" id="WUM20951.1"/>
    </source>
</evidence>
<dbReference type="FunFam" id="3.40.50.300:FF:000421">
    <property type="entry name" value="Branched-chain amino acid ABC transporter ATP-binding protein"/>
    <property type="match status" value="1"/>
</dbReference>
<keyword evidence="2" id="KW-0547">Nucleotide-binding</keyword>
<evidence type="ECO:0000259" key="5">
    <source>
        <dbReference type="PROSITE" id="PS50893"/>
    </source>
</evidence>
<dbReference type="SMART" id="SM00382">
    <property type="entry name" value="AAA"/>
    <property type="match status" value="1"/>
</dbReference>
<dbReference type="GO" id="GO:0016887">
    <property type="term" value="F:ATP hydrolysis activity"/>
    <property type="evidence" value="ECO:0007669"/>
    <property type="project" value="InterPro"/>
</dbReference>
<accession>A0AAU4K4D9</accession>
<dbReference type="InterPro" id="IPR027417">
    <property type="entry name" value="P-loop_NTPase"/>
</dbReference>
<dbReference type="InterPro" id="IPR003439">
    <property type="entry name" value="ABC_transporter-like_ATP-bd"/>
</dbReference>
<feature type="region of interest" description="Disordered" evidence="4">
    <location>
        <begin position="325"/>
        <end position="358"/>
    </location>
</feature>